<accession>A0ABU9HNE4</accession>
<evidence type="ECO:0000313" key="10">
    <source>
        <dbReference type="EMBL" id="MEL1241359.1"/>
    </source>
</evidence>
<keyword evidence="11" id="KW-1185">Reference proteome</keyword>
<dbReference type="EC" id="3.5.3.1" evidence="3"/>
<evidence type="ECO:0000256" key="7">
    <source>
        <dbReference type="ARBA" id="ARBA00022801"/>
    </source>
</evidence>
<dbReference type="InterPro" id="IPR006035">
    <property type="entry name" value="Ureohydrolase"/>
</dbReference>
<dbReference type="Proteomes" id="UP001398556">
    <property type="component" value="Unassembled WGS sequence"/>
</dbReference>
<evidence type="ECO:0000256" key="9">
    <source>
        <dbReference type="PROSITE-ProRule" id="PRU00742"/>
    </source>
</evidence>
<dbReference type="EMBL" id="JBBYHU010000018">
    <property type="protein sequence ID" value="MEL1241359.1"/>
    <property type="molecule type" value="Genomic_DNA"/>
</dbReference>
<evidence type="ECO:0000256" key="6">
    <source>
        <dbReference type="ARBA" id="ARBA00022723"/>
    </source>
</evidence>
<reference evidence="10 11" key="1">
    <citation type="submission" date="2024-04" db="EMBL/GenBank/DDBJ databases">
        <title>Flavobacterium sp. DGU99 16S ribosomal RNA gene Genome sequencing and assembly.</title>
        <authorList>
            <person name="Park S."/>
        </authorList>
    </citation>
    <scope>NUCLEOTIDE SEQUENCE [LARGE SCALE GENOMIC DNA]</scope>
    <source>
        <strain evidence="10 11">DGU99</strain>
    </source>
</reference>
<keyword evidence="5" id="KW-0056">Arginine metabolism</keyword>
<evidence type="ECO:0000256" key="5">
    <source>
        <dbReference type="ARBA" id="ARBA00022503"/>
    </source>
</evidence>
<evidence type="ECO:0000256" key="8">
    <source>
        <dbReference type="ARBA" id="ARBA00023211"/>
    </source>
</evidence>
<dbReference type="Pfam" id="PF00491">
    <property type="entry name" value="Arginase"/>
    <property type="match status" value="1"/>
</dbReference>
<dbReference type="InterPro" id="IPR023696">
    <property type="entry name" value="Ureohydrolase_dom_sf"/>
</dbReference>
<comment type="similarity">
    <text evidence="9">Belongs to the arginase family.</text>
</comment>
<comment type="pathway">
    <text evidence="2">Nitrogen metabolism; urea cycle; L-ornithine and urea from L-arginine: step 1/1.</text>
</comment>
<dbReference type="PRINTS" id="PR00116">
    <property type="entry name" value="ARGINASE"/>
</dbReference>
<organism evidence="10 11">
    <name type="scientific">Flavobacterium flavipallidum</name>
    <dbReference type="NCBI Taxonomy" id="3139140"/>
    <lineage>
        <taxon>Bacteria</taxon>
        <taxon>Pseudomonadati</taxon>
        <taxon>Bacteroidota</taxon>
        <taxon>Flavobacteriia</taxon>
        <taxon>Flavobacteriales</taxon>
        <taxon>Flavobacteriaceae</taxon>
        <taxon>Flavobacterium</taxon>
    </lineage>
</organism>
<sequence length="320" mass="35736">MDRLVKLIKNRSDIGGGTRGSDLGIDALEVAAINRGSDYFNQYTFEDVKTHNETIYDKTQNTFAKRIEFVLEQCSRVSHTVKRALEAHFFPIVLSGDHSSALGTISGIKAMYPDKTLGVIWIDAHADIHSPYTSPSGNIHGMPLAAALGFDNLKYQINDVIPETQQHWVEMKSIGIEEPKIDHEHLIYFGVRDTEEAEDHLISDLGIKNFKVEEVRFKGLENCVERALAQLIHCDMIYVSFDVDSMDCDLVSNGTGTPVSKGFDQYEIIAVINQIIASRKVVCIEICEINPLLDTKGNKMAEAAFEVLEQITSSLIIPFE</sequence>
<dbReference type="SUPFAM" id="SSF52768">
    <property type="entry name" value="Arginase/deacetylase"/>
    <property type="match status" value="1"/>
</dbReference>
<comment type="cofactor">
    <cofactor evidence="1">
        <name>Mn(2+)</name>
        <dbReference type="ChEBI" id="CHEBI:29035"/>
    </cofactor>
</comment>
<dbReference type="Gene3D" id="3.40.800.10">
    <property type="entry name" value="Ureohydrolase domain"/>
    <property type="match status" value="1"/>
</dbReference>
<evidence type="ECO:0000256" key="3">
    <source>
        <dbReference type="ARBA" id="ARBA00012168"/>
    </source>
</evidence>
<dbReference type="RefSeq" id="WP_341700577.1">
    <property type="nucleotide sequence ID" value="NZ_JBBYHU010000018.1"/>
</dbReference>
<keyword evidence="6" id="KW-0479">Metal-binding</keyword>
<gene>
    <name evidence="10" type="ORF">AAEO59_09900</name>
</gene>
<name>A0ABU9HNE4_9FLAO</name>
<comment type="caution">
    <text evidence="10">The sequence shown here is derived from an EMBL/GenBank/DDBJ whole genome shotgun (WGS) entry which is preliminary data.</text>
</comment>
<dbReference type="PANTHER" id="PTHR43782">
    <property type="entry name" value="ARGINASE"/>
    <property type="match status" value="1"/>
</dbReference>
<keyword evidence="7" id="KW-0378">Hydrolase</keyword>
<protein>
    <recommendedName>
        <fullName evidence="4">Arginase</fullName>
        <ecNumber evidence="3">3.5.3.1</ecNumber>
    </recommendedName>
</protein>
<dbReference type="PANTHER" id="PTHR43782:SF3">
    <property type="entry name" value="ARGINASE"/>
    <property type="match status" value="1"/>
</dbReference>
<evidence type="ECO:0000256" key="1">
    <source>
        <dbReference type="ARBA" id="ARBA00001936"/>
    </source>
</evidence>
<dbReference type="CDD" id="cd09989">
    <property type="entry name" value="Arginase"/>
    <property type="match status" value="1"/>
</dbReference>
<evidence type="ECO:0000313" key="11">
    <source>
        <dbReference type="Proteomes" id="UP001398556"/>
    </source>
</evidence>
<evidence type="ECO:0000256" key="4">
    <source>
        <dbReference type="ARBA" id="ARBA00018123"/>
    </source>
</evidence>
<proteinExistence type="inferred from homology"/>
<dbReference type="InterPro" id="IPR014033">
    <property type="entry name" value="Arginase"/>
</dbReference>
<evidence type="ECO:0000256" key="2">
    <source>
        <dbReference type="ARBA" id="ARBA00005098"/>
    </source>
</evidence>
<dbReference type="PROSITE" id="PS51409">
    <property type="entry name" value="ARGINASE_2"/>
    <property type="match status" value="1"/>
</dbReference>
<keyword evidence="8" id="KW-0464">Manganese</keyword>